<dbReference type="GO" id="GO:0016787">
    <property type="term" value="F:hydrolase activity"/>
    <property type="evidence" value="ECO:0007669"/>
    <property type="project" value="UniProtKB-KW"/>
</dbReference>
<evidence type="ECO:0000313" key="20">
    <source>
        <dbReference type="EMBL" id="WEB55324.1"/>
    </source>
</evidence>
<keyword evidence="6" id="KW-0227">DNA damage</keyword>
<keyword evidence="4" id="KW-0479">Metal-binding</keyword>
<dbReference type="FunFam" id="1.10.150.80:FF:000002">
    <property type="entry name" value="ATP-dependent DNA helicase RecQ"/>
    <property type="match status" value="1"/>
</dbReference>
<evidence type="ECO:0000313" key="21">
    <source>
        <dbReference type="Proteomes" id="UP001219009"/>
    </source>
</evidence>
<dbReference type="Gene3D" id="3.40.50.300">
    <property type="entry name" value="P-loop containing nucleotide triphosphate hydrolases"/>
    <property type="match status" value="2"/>
</dbReference>
<feature type="domain" description="Helicase ATP-binding" evidence="18">
    <location>
        <begin position="28"/>
        <end position="197"/>
    </location>
</feature>
<dbReference type="Gene3D" id="1.10.10.10">
    <property type="entry name" value="Winged helix-like DNA-binding domain superfamily/Winged helix DNA-binding domain"/>
    <property type="match status" value="1"/>
</dbReference>
<dbReference type="CDD" id="cd18794">
    <property type="entry name" value="SF2_C_RecQ"/>
    <property type="match status" value="1"/>
</dbReference>
<keyword evidence="11" id="KW-0238">DNA-binding</keyword>
<dbReference type="GO" id="GO:0009378">
    <property type="term" value="F:four-way junction helicase activity"/>
    <property type="evidence" value="ECO:0007669"/>
    <property type="project" value="TreeGrafter"/>
</dbReference>
<dbReference type="InterPro" id="IPR010997">
    <property type="entry name" value="HRDC-like_sf"/>
</dbReference>
<name>A0AAX3NKT8_BIFBR</name>
<evidence type="ECO:0000256" key="14">
    <source>
        <dbReference type="ARBA" id="ARBA00023235"/>
    </source>
</evidence>
<sequence>MTAHEAALGALKQYFGYDSFRPGQQGIVDALLDGRDVLGVMPTGAGKSVCYQIPAALMPGVTIVISPLISLMRDQVDALNDLGLPAAFVNTTQTPDEQAVVFAQAAAGQLKLLYVAPERLETGRFRDFAARTPISLIAVDEAHCVSQWGQDFRSSYLGIGDFIVGLPKRPPVGAFTATATERVRRDIVGLLGLRNPAVTVTGFDRPNLYFDVVKLETKYKAAWVARYVADHPDESGIVYCATRKTTEALADTLNQMGHPAVAYHGGMSPDAREVAQRDFITDKVPVVVATNAFGMGIDKSNVRYVIHHNLPESIEAYYQEAGRAGRDGEPSRCTLLWNESDIVTRRRLLDNDYENERLTPEEQEIVRQSKRRLLDGMVGYCRTTDCLHRYMTRYFGQELSPNAGSAAGEDIAADSSQSGRCGACSNCESTFETIDVTRVAQAISRCVHDVGQRVGSGKIVKILRGSRAQDLAWLNPERMPTFGMLKDVNEARVRDVLSQMATDGYLSIAEGRMPIVMFGARAAETAAPDFHYEIKRVERKSAAAGSGRSGGVADTADSANVPGDALGSYIPDDDEESLFQKLRELRRTIAQEIGKPPYIVFSDKTLRDMARIKPITNAQFLAVNGVGQHKLDLYGKRFMEAVASFNAGNAQ</sequence>
<dbReference type="GO" id="GO:0030894">
    <property type="term" value="C:replisome"/>
    <property type="evidence" value="ECO:0007669"/>
    <property type="project" value="TreeGrafter"/>
</dbReference>
<comment type="catalytic activity">
    <reaction evidence="15">
        <text>Couples ATP hydrolysis with the unwinding of duplex DNA by translocating in the 3'-5' direction.</text>
        <dbReference type="EC" id="5.6.2.4"/>
    </reaction>
</comment>
<dbReference type="EMBL" id="CP118083">
    <property type="protein sequence ID" value="WEB55324.1"/>
    <property type="molecule type" value="Genomic_DNA"/>
</dbReference>
<dbReference type="InterPro" id="IPR036388">
    <property type="entry name" value="WH-like_DNA-bd_sf"/>
</dbReference>
<dbReference type="GO" id="GO:0043138">
    <property type="term" value="F:3'-5' DNA helicase activity"/>
    <property type="evidence" value="ECO:0007669"/>
    <property type="project" value="UniProtKB-EC"/>
</dbReference>
<evidence type="ECO:0000256" key="7">
    <source>
        <dbReference type="ARBA" id="ARBA00022801"/>
    </source>
</evidence>
<dbReference type="InterPro" id="IPR002121">
    <property type="entry name" value="HRDC_dom"/>
</dbReference>
<keyword evidence="14" id="KW-0413">Isomerase</keyword>
<dbReference type="GO" id="GO:0046872">
    <property type="term" value="F:metal ion binding"/>
    <property type="evidence" value="ECO:0007669"/>
    <property type="project" value="UniProtKB-KW"/>
</dbReference>
<dbReference type="PANTHER" id="PTHR13710:SF105">
    <property type="entry name" value="ATP-DEPENDENT DNA HELICASE Q1"/>
    <property type="match status" value="1"/>
</dbReference>
<dbReference type="FunFam" id="3.40.50.300:FF:001389">
    <property type="entry name" value="ATP-dependent DNA helicase RecQ"/>
    <property type="match status" value="1"/>
</dbReference>
<dbReference type="PROSITE" id="PS51194">
    <property type="entry name" value="HELICASE_CTER"/>
    <property type="match status" value="1"/>
</dbReference>
<evidence type="ECO:0000256" key="15">
    <source>
        <dbReference type="ARBA" id="ARBA00034617"/>
    </source>
</evidence>
<comment type="cofactor">
    <cofactor evidence="2">
        <name>Zn(2+)</name>
        <dbReference type="ChEBI" id="CHEBI:29105"/>
    </cofactor>
</comment>
<dbReference type="InterPro" id="IPR044876">
    <property type="entry name" value="HRDC_dom_sf"/>
</dbReference>
<evidence type="ECO:0000256" key="16">
    <source>
        <dbReference type="NCBIfam" id="TIGR01389"/>
    </source>
</evidence>
<dbReference type="RefSeq" id="WP_021649428.1">
    <property type="nucleotide sequence ID" value="NZ_BAABSL010000004.1"/>
</dbReference>
<dbReference type="InterPro" id="IPR018982">
    <property type="entry name" value="RQC_domain"/>
</dbReference>
<dbReference type="PROSITE" id="PS50967">
    <property type="entry name" value="HRDC"/>
    <property type="match status" value="1"/>
</dbReference>
<dbReference type="Pfam" id="PF00270">
    <property type="entry name" value="DEAD"/>
    <property type="match status" value="1"/>
</dbReference>
<dbReference type="NCBIfam" id="TIGR01389">
    <property type="entry name" value="recQ"/>
    <property type="match status" value="1"/>
</dbReference>
<dbReference type="InterPro" id="IPR032284">
    <property type="entry name" value="RecQ_Zn-bd"/>
</dbReference>
<dbReference type="EC" id="5.6.2.4" evidence="16"/>
<evidence type="ECO:0000256" key="6">
    <source>
        <dbReference type="ARBA" id="ARBA00022763"/>
    </source>
</evidence>
<evidence type="ECO:0000256" key="2">
    <source>
        <dbReference type="ARBA" id="ARBA00001947"/>
    </source>
</evidence>
<dbReference type="GO" id="GO:0005524">
    <property type="term" value="F:ATP binding"/>
    <property type="evidence" value="ECO:0007669"/>
    <property type="project" value="UniProtKB-KW"/>
</dbReference>
<keyword evidence="12" id="KW-0233">DNA recombination</keyword>
<dbReference type="Pfam" id="PF00271">
    <property type="entry name" value="Helicase_C"/>
    <property type="match status" value="1"/>
</dbReference>
<dbReference type="InterPro" id="IPR006293">
    <property type="entry name" value="DNA_helicase_ATP-dep_RecQ_bac"/>
</dbReference>
<dbReference type="SUPFAM" id="SSF52540">
    <property type="entry name" value="P-loop containing nucleoside triphosphate hydrolases"/>
    <property type="match status" value="1"/>
</dbReference>
<evidence type="ECO:0000256" key="5">
    <source>
        <dbReference type="ARBA" id="ARBA00022741"/>
    </source>
</evidence>
<evidence type="ECO:0000256" key="4">
    <source>
        <dbReference type="ARBA" id="ARBA00022723"/>
    </source>
</evidence>
<proteinExistence type="inferred from homology"/>
<dbReference type="GO" id="GO:0006281">
    <property type="term" value="P:DNA repair"/>
    <property type="evidence" value="ECO:0007669"/>
    <property type="project" value="UniProtKB-KW"/>
</dbReference>
<dbReference type="Pfam" id="PF09382">
    <property type="entry name" value="RQC"/>
    <property type="match status" value="1"/>
</dbReference>
<dbReference type="AlphaFoldDB" id="A0AAX3NKT8"/>
<comment type="cofactor">
    <cofactor evidence="1">
        <name>Mg(2+)</name>
        <dbReference type="ChEBI" id="CHEBI:18420"/>
    </cofactor>
</comment>
<dbReference type="SUPFAM" id="SSF46785">
    <property type="entry name" value="Winged helix' DNA-binding domain"/>
    <property type="match status" value="1"/>
</dbReference>
<keyword evidence="13" id="KW-0234">DNA repair</keyword>
<organism evidence="20 21">
    <name type="scientific">Bifidobacterium breve</name>
    <dbReference type="NCBI Taxonomy" id="1685"/>
    <lineage>
        <taxon>Bacteria</taxon>
        <taxon>Bacillati</taxon>
        <taxon>Actinomycetota</taxon>
        <taxon>Actinomycetes</taxon>
        <taxon>Bifidobacteriales</taxon>
        <taxon>Bifidobacteriaceae</taxon>
        <taxon>Bifidobacterium</taxon>
    </lineage>
</organism>
<dbReference type="GO" id="GO:0006310">
    <property type="term" value="P:DNA recombination"/>
    <property type="evidence" value="ECO:0007669"/>
    <property type="project" value="UniProtKB-UniRule"/>
</dbReference>
<evidence type="ECO:0000256" key="9">
    <source>
        <dbReference type="ARBA" id="ARBA00022833"/>
    </source>
</evidence>
<dbReference type="PANTHER" id="PTHR13710">
    <property type="entry name" value="DNA HELICASE RECQ FAMILY MEMBER"/>
    <property type="match status" value="1"/>
</dbReference>
<dbReference type="Pfam" id="PF16124">
    <property type="entry name" value="RecQ_Zn_bind"/>
    <property type="match status" value="1"/>
</dbReference>
<evidence type="ECO:0000256" key="11">
    <source>
        <dbReference type="ARBA" id="ARBA00023125"/>
    </source>
</evidence>
<feature type="domain" description="HRDC" evidence="17">
    <location>
        <begin position="572"/>
        <end position="651"/>
    </location>
</feature>
<dbReference type="InterPro" id="IPR001650">
    <property type="entry name" value="Helicase_C-like"/>
</dbReference>
<keyword evidence="10" id="KW-0067">ATP-binding</keyword>
<evidence type="ECO:0000256" key="1">
    <source>
        <dbReference type="ARBA" id="ARBA00001946"/>
    </source>
</evidence>
<keyword evidence="5" id="KW-0547">Nucleotide-binding</keyword>
<dbReference type="SMART" id="SM00490">
    <property type="entry name" value="HELICc"/>
    <property type="match status" value="1"/>
</dbReference>
<evidence type="ECO:0000256" key="10">
    <source>
        <dbReference type="ARBA" id="ARBA00022840"/>
    </source>
</evidence>
<dbReference type="SUPFAM" id="SSF47819">
    <property type="entry name" value="HRDC-like"/>
    <property type="match status" value="1"/>
</dbReference>
<evidence type="ECO:0000259" key="17">
    <source>
        <dbReference type="PROSITE" id="PS50967"/>
    </source>
</evidence>
<dbReference type="InterPro" id="IPR004589">
    <property type="entry name" value="DNA_helicase_ATP-dep_RecQ"/>
</dbReference>
<evidence type="ECO:0000256" key="13">
    <source>
        <dbReference type="ARBA" id="ARBA00023204"/>
    </source>
</evidence>
<protein>
    <recommendedName>
        <fullName evidence="16">DNA helicase RecQ</fullName>
        <ecNumber evidence="16">5.6.2.4</ecNumber>
    </recommendedName>
</protein>
<dbReference type="InterPro" id="IPR027417">
    <property type="entry name" value="P-loop_NTPase"/>
</dbReference>
<reference evidence="20" key="1">
    <citation type="submission" date="2023-02" db="EMBL/GenBank/DDBJ databases">
        <authorList>
            <person name="Whidbey C."/>
        </authorList>
    </citation>
    <scope>NUCLEOTIDE SEQUENCE</scope>
    <source>
        <strain evidence="20">VSI11</strain>
    </source>
</reference>
<evidence type="ECO:0000259" key="19">
    <source>
        <dbReference type="PROSITE" id="PS51194"/>
    </source>
</evidence>
<dbReference type="Proteomes" id="UP001219009">
    <property type="component" value="Chromosome"/>
</dbReference>
<dbReference type="GO" id="GO:0005737">
    <property type="term" value="C:cytoplasm"/>
    <property type="evidence" value="ECO:0007669"/>
    <property type="project" value="TreeGrafter"/>
</dbReference>
<accession>A0AAX3NKT8</accession>
<dbReference type="GO" id="GO:0043590">
    <property type="term" value="C:bacterial nucleoid"/>
    <property type="evidence" value="ECO:0007669"/>
    <property type="project" value="TreeGrafter"/>
</dbReference>
<dbReference type="GO" id="GO:0009432">
    <property type="term" value="P:SOS response"/>
    <property type="evidence" value="ECO:0007669"/>
    <property type="project" value="UniProtKB-UniRule"/>
</dbReference>
<dbReference type="InterPro" id="IPR011545">
    <property type="entry name" value="DEAD/DEAH_box_helicase_dom"/>
</dbReference>
<feature type="domain" description="Helicase C-terminal" evidence="19">
    <location>
        <begin position="207"/>
        <end position="373"/>
    </location>
</feature>
<dbReference type="SMART" id="SM00487">
    <property type="entry name" value="DEXDc"/>
    <property type="match status" value="1"/>
</dbReference>
<dbReference type="GO" id="GO:0003677">
    <property type="term" value="F:DNA binding"/>
    <property type="evidence" value="ECO:0007669"/>
    <property type="project" value="UniProtKB-KW"/>
</dbReference>
<comment type="similarity">
    <text evidence="3">Belongs to the helicase family. RecQ subfamily.</text>
</comment>
<evidence type="ECO:0000256" key="3">
    <source>
        <dbReference type="ARBA" id="ARBA00005446"/>
    </source>
</evidence>
<dbReference type="SMART" id="SM00956">
    <property type="entry name" value="RQC"/>
    <property type="match status" value="1"/>
</dbReference>
<dbReference type="PROSITE" id="PS51192">
    <property type="entry name" value="HELICASE_ATP_BIND_1"/>
    <property type="match status" value="1"/>
</dbReference>
<keyword evidence="9" id="KW-0862">Zinc</keyword>
<evidence type="ECO:0000259" key="18">
    <source>
        <dbReference type="PROSITE" id="PS51192"/>
    </source>
</evidence>
<dbReference type="InterPro" id="IPR014001">
    <property type="entry name" value="Helicase_ATP-bd"/>
</dbReference>
<keyword evidence="8 20" id="KW-0347">Helicase</keyword>
<dbReference type="GO" id="GO:0006260">
    <property type="term" value="P:DNA replication"/>
    <property type="evidence" value="ECO:0007669"/>
    <property type="project" value="InterPro"/>
</dbReference>
<dbReference type="InterPro" id="IPR036390">
    <property type="entry name" value="WH_DNA-bd_sf"/>
</dbReference>
<evidence type="ECO:0000256" key="12">
    <source>
        <dbReference type="ARBA" id="ARBA00023172"/>
    </source>
</evidence>
<dbReference type="CDD" id="cd17920">
    <property type="entry name" value="DEXHc_RecQ"/>
    <property type="match status" value="1"/>
</dbReference>
<dbReference type="SMART" id="SM00341">
    <property type="entry name" value="HRDC"/>
    <property type="match status" value="1"/>
</dbReference>
<dbReference type="NCBIfam" id="TIGR00614">
    <property type="entry name" value="recQ_fam"/>
    <property type="match status" value="1"/>
</dbReference>
<keyword evidence="7 20" id="KW-0378">Hydrolase</keyword>
<gene>
    <name evidence="20" type="primary">recQ</name>
    <name evidence="20" type="ORF">PUW55_02790</name>
</gene>
<dbReference type="Gene3D" id="1.10.150.80">
    <property type="entry name" value="HRDC domain"/>
    <property type="match status" value="1"/>
</dbReference>
<evidence type="ECO:0000256" key="8">
    <source>
        <dbReference type="ARBA" id="ARBA00022806"/>
    </source>
</evidence>
<dbReference type="Pfam" id="PF00570">
    <property type="entry name" value="HRDC"/>
    <property type="match status" value="1"/>
</dbReference>